<dbReference type="Pfam" id="PF01420">
    <property type="entry name" value="Methylase_S"/>
    <property type="match status" value="2"/>
</dbReference>
<dbReference type="SUPFAM" id="SSF116734">
    <property type="entry name" value="DNA methylase specificity domain"/>
    <property type="match status" value="2"/>
</dbReference>
<evidence type="ECO:0000256" key="2">
    <source>
        <dbReference type="ARBA" id="ARBA00022747"/>
    </source>
</evidence>
<protein>
    <submittedName>
        <fullName evidence="5">Restriction endonuclease subunit S</fullName>
        <ecNumber evidence="5">3.1.21.-</ecNumber>
    </submittedName>
</protein>
<keyword evidence="5" id="KW-0540">Nuclease</keyword>
<name>A0ABU5TN27_9CYAN</name>
<dbReference type="GO" id="GO:0016787">
    <property type="term" value="F:hydrolase activity"/>
    <property type="evidence" value="ECO:0007669"/>
    <property type="project" value="UniProtKB-KW"/>
</dbReference>
<keyword evidence="3" id="KW-0238">DNA-binding</keyword>
<keyword evidence="2" id="KW-0680">Restriction system</keyword>
<reference evidence="5 6" key="1">
    <citation type="submission" date="2023-12" db="EMBL/GenBank/DDBJ databases">
        <title>Baltic Sea Cyanobacteria.</title>
        <authorList>
            <person name="Delbaje E."/>
            <person name="Fewer D.P."/>
            <person name="Shishido T.K."/>
        </authorList>
    </citation>
    <scope>NUCLEOTIDE SEQUENCE [LARGE SCALE GENOMIC DNA]</scope>
    <source>
        <strain evidence="5 6">UHCC 0370</strain>
    </source>
</reference>
<dbReference type="Proteomes" id="UP001301388">
    <property type="component" value="Unassembled WGS sequence"/>
</dbReference>
<dbReference type="CDD" id="cd17246">
    <property type="entry name" value="RMtype1_S_SonII-TRD2-CR2_like"/>
    <property type="match status" value="1"/>
</dbReference>
<evidence type="ECO:0000256" key="1">
    <source>
        <dbReference type="ARBA" id="ARBA00010923"/>
    </source>
</evidence>
<evidence type="ECO:0000259" key="4">
    <source>
        <dbReference type="Pfam" id="PF01420"/>
    </source>
</evidence>
<dbReference type="EC" id="3.1.21.-" evidence="5"/>
<feature type="domain" description="Type I restriction modification DNA specificity" evidence="4">
    <location>
        <begin position="198"/>
        <end position="371"/>
    </location>
</feature>
<feature type="domain" description="Type I restriction modification DNA specificity" evidence="4">
    <location>
        <begin position="9"/>
        <end position="174"/>
    </location>
</feature>
<accession>A0ABU5TN27</accession>
<evidence type="ECO:0000313" key="5">
    <source>
        <dbReference type="EMBL" id="MEA5479664.1"/>
    </source>
</evidence>
<dbReference type="PANTHER" id="PTHR30408:SF12">
    <property type="entry name" value="TYPE I RESTRICTION ENZYME MJAVIII SPECIFICITY SUBUNIT"/>
    <property type="match status" value="1"/>
</dbReference>
<dbReference type="PANTHER" id="PTHR30408">
    <property type="entry name" value="TYPE-1 RESTRICTION ENZYME ECOKI SPECIFICITY PROTEIN"/>
    <property type="match status" value="1"/>
</dbReference>
<dbReference type="Gene3D" id="3.90.220.20">
    <property type="entry name" value="DNA methylase specificity domains"/>
    <property type="match status" value="2"/>
</dbReference>
<dbReference type="InterPro" id="IPR044946">
    <property type="entry name" value="Restrct_endonuc_typeI_TRD_sf"/>
</dbReference>
<dbReference type="EMBL" id="JAYGIE010000095">
    <property type="protein sequence ID" value="MEA5479664.1"/>
    <property type="molecule type" value="Genomic_DNA"/>
</dbReference>
<dbReference type="InterPro" id="IPR052021">
    <property type="entry name" value="Type-I_RS_S_subunit"/>
</dbReference>
<evidence type="ECO:0000313" key="6">
    <source>
        <dbReference type="Proteomes" id="UP001301388"/>
    </source>
</evidence>
<comment type="caution">
    <text evidence="5">The sequence shown here is derived from an EMBL/GenBank/DDBJ whole genome shotgun (WGS) entry which is preliminary data.</text>
</comment>
<sequence>MRVDIVTESLGKICDVRDGTHDSPKYVENGFYLLTSKNFSSGKISYEGANKISIEDYNAINKRSKVDIGDIVMPMIGTIGSPVIISQESNFAIKNVALIKRNENVCMNYICAFLASSFFEKAIKSSKRGGTQKFVSLGDLRNLKLPLPPIAEQKRIAEILDRTQSLISKRKEAIAQLDTLTQSIFLEMFGDPVTNPKGLGIKKFKDIGTLDRGVSKHRPRNAPELLGGIYPLIQTGDVANCGGYIRQYQSTYSEIGLRQSKMWRSGTLCITIAANIAKTGILTFDSCFPDSVVGFLSEDLATIEFVRVWLSFLQKTLEETAPESAQKNINLAILRDLNVPFPPLPLQKEFAQRVEAVEKLKATHRASLSQLQALFASLQHRAFRGEL</sequence>
<keyword evidence="5" id="KW-0255">Endonuclease</keyword>
<organism evidence="5 6">
    <name type="scientific">Pseudanabaena galeata UHCC 0370</name>
    <dbReference type="NCBI Taxonomy" id="3110310"/>
    <lineage>
        <taxon>Bacteria</taxon>
        <taxon>Bacillati</taxon>
        <taxon>Cyanobacteriota</taxon>
        <taxon>Cyanophyceae</taxon>
        <taxon>Pseudanabaenales</taxon>
        <taxon>Pseudanabaenaceae</taxon>
        <taxon>Pseudanabaena</taxon>
    </lineage>
</organism>
<evidence type="ECO:0000256" key="3">
    <source>
        <dbReference type="ARBA" id="ARBA00023125"/>
    </source>
</evidence>
<dbReference type="InterPro" id="IPR000055">
    <property type="entry name" value="Restrct_endonuc_typeI_TRD"/>
</dbReference>
<dbReference type="RefSeq" id="WP_323262846.1">
    <property type="nucleotide sequence ID" value="NZ_JAYGIE010000095.1"/>
</dbReference>
<keyword evidence="5" id="KW-0378">Hydrolase</keyword>
<proteinExistence type="inferred from homology"/>
<keyword evidence="6" id="KW-1185">Reference proteome</keyword>
<dbReference type="CDD" id="cd17282">
    <property type="entry name" value="RMtype1_S_Eco16444ORF1681_TRD1-CR1_like"/>
    <property type="match status" value="1"/>
</dbReference>
<gene>
    <name evidence="5" type="ORF">VB774_18735</name>
</gene>
<comment type="similarity">
    <text evidence="1">Belongs to the type-I restriction system S methylase family.</text>
</comment>
<dbReference type="GO" id="GO:0004519">
    <property type="term" value="F:endonuclease activity"/>
    <property type="evidence" value="ECO:0007669"/>
    <property type="project" value="UniProtKB-KW"/>
</dbReference>